<evidence type="ECO:0000313" key="12">
    <source>
        <dbReference type="EMBL" id="CDP07898.1"/>
    </source>
</evidence>
<keyword evidence="6" id="KW-0479">Metal-binding</keyword>
<dbReference type="Proteomes" id="UP000295252">
    <property type="component" value="Chromosome X"/>
</dbReference>
<dbReference type="GO" id="GO:0020037">
    <property type="term" value="F:heme binding"/>
    <property type="evidence" value="ECO:0007669"/>
    <property type="project" value="InterPro"/>
</dbReference>
<accession>A0A068UJU2</accession>
<keyword evidence="11" id="KW-0472">Membrane</keyword>
<keyword evidence="9" id="KW-0408">Iron</keyword>
<dbReference type="Pfam" id="PF00067">
    <property type="entry name" value="p450"/>
    <property type="match status" value="1"/>
</dbReference>
<gene>
    <name evidence="12" type="ORF">GSCOC_T00025389001</name>
</gene>
<dbReference type="OrthoDB" id="1055148at2759"/>
<evidence type="ECO:0000256" key="8">
    <source>
        <dbReference type="ARBA" id="ARBA00023002"/>
    </source>
</evidence>
<evidence type="ECO:0000256" key="1">
    <source>
        <dbReference type="ARBA" id="ARBA00001971"/>
    </source>
</evidence>
<comment type="cofactor">
    <cofactor evidence="1">
        <name>heme</name>
        <dbReference type="ChEBI" id="CHEBI:30413"/>
    </cofactor>
</comment>
<dbReference type="OMA" id="APHESHQ"/>
<dbReference type="GO" id="GO:0004497">
    <property type="term" value="F:monooxygenase activity"/>
    <property type="evidence" value="ECO:0007669"/>
    <property type="project" value="UniProtKB-KW"/>
</dbReference>
<dbReference type="InterPro" id="IPR001128">
    <property type="entry name" value="Cyt_P450"/>
</dbReference>
<evidence type="ECO:0000313" key="13">
    <source>
        <dbReference type="Proteomes" id="UP000295252"/>
    </source>
</evidence>
<dbReference type="Gramene" id="CDP07898">
    <property type="protein sequence ID" value="CDP07898"/>
    <property type="gene ID" value="GSCOC_T00025389001"/>
</dbReference>
<dbReference type="GO" id="GO:0005506">
    <property type="term" value="F:iron ion binding"/>
    <property type="evidence" value="ECO:0007669"/>
    <property type="project" value="InterPro"/>
</dbReference>
<dbReference type="GO" id="GO:0016020">
    <property type="term" value="C:membrane"/>
    <property type="evidence" value="ECO:0007669"/>
    <property type="project" value="UniProtKB-SubCell"/>
</dbReference>
<comment type="similarity">
    <text evidence="3">Belongs to the cytochrome P450 family.</text>
</comment>
<dbReference type="SUPFAM" id="SSF48264">
    <property type="entry name" value="Cytochrome P450"/>
    <property type="match status" value="1"/>
</dbReference>
<evidence type="ECO:0000256" key="11">
    <source>
        <dbReference type="ARBA" id="ARBA00023136"/>
    </source>
</evidence>
<evidence type="ECO:0000256" key="9">
    <source>
        <dbReference type="ARBA" id="ARBA00023004"/>
    </source>
</evidence>
<evidence type="ECO:0000256" key="5">
    <source>
        <dbReference type="ARBA" id="ARBA00022692"/>
    </source>
</evidence>
<dbReference type="Gene3D" id="1.10.630.10">
    <property type="entry name" value="Cytochrome P450"/>
    <property type="match status" value="1"/>
</dbReference>
<dbReference type="PANTHER" id="PTHR47953">
    <property type="entry name" value="OS08G0105600 PROTEIN"/>
    <property type="match status" value="1"/>
</dbReference>
<keyword evidence="8" id="KW-0560">Oxidoreductase</keyword>
<evidence type="ECO:0000256" key="4">
    <source>
        <dbReference type="ARBA" id="ARBA00022617"/>
    </source>
</evidence>
<dbReference type="PhylomeDB" id="A0A068UJU2"/>
<keyword evidence="13" id="KW-1185">Reference proteome</keyword>
<dbReference type="InParanoid" id="A0A068UJU2"/>
<dbReference type="PANTHER" id="PTHR47953:SF19">
    <property type="entry name" value="OS06G0641600 PROTEIN"/>
    <property type="match status" value="1"/>
</dbReference>
<keyword evidence="5" id="KW-0812">Transmembrane</keyword>
<name>A0A068UJU2_COFCA</name>
<proteinExistence type="inferred from homology"/>
<protein>
    <submittedName>
        <fullName evidence="12">Uncharacterized protein</fullName>
    </submittedName>
</protein>
<organism evidence="12 13">
    <name type="scientific">Coffea canephora</name>
    <name type="common">Robusta coffee</name>
    <dbReference type="NCBI Taxonomy" id="49390"/>
    <lineage>
        <taxon>Eukaryota</taxon>
        <taxon>Viridiplantae</taxon>
        <taxon>Streptophyta</taxon>
        <taxon>Embryophyta</taxon>
        <taxon>Tracheophyta</taxon>
        <taxon>Spermatophyta</taxon>
        <taxon>Magnoliopsida</taxon>
        <taxon>eudicotyledons</taxon>
        <taxon>Gunneridae</taxon>
        <taxon>Pentapetalae</taxon>
        <taxon>asterids</taxon>
        <taxon>lamiids</taxon>
        <taxon>Gentianales</taxon>
        <taxon>Rubiaceae</taxon>
        <taxon>Ixoroideae</taxon>
        <taxon>Gardenieae complex</taxon>
        <taxon>Bertiereae - Coffeeae clade</taxon>
        <taxon>Coffeeae</taxon>
        <taxon>Coffea</taxon>
    </lineage>
</organism>
<keyword evidence="10" id="KW-0503">Monooxygenase</keyword>
<evidence type="ECO:0000256" key="3">
    <source>
        <dbReference type="ARBA" id="ARBA00010617"/>
    </source>
</evidence>
<evidence type="ECO:0000256" key="10">
    <source>
        <dbReference type="ARBA" id="ARBA00023033"/>
    </source>
</evidence>
<dbReference type="InterPro" id="IPR052306">
    <property type="entry name" value="CYP450_71D"/>
</dbReference>
<dbReference type="AlphaFoldDB" id="A0A068UJU2"/>
<dbReference type="InterPro" id="IPR036396">
    <property type="entry name" value="Cyt_P450_sf"/>
</dbReference>
<reference evidence="13" key="1">
    <citation type="journal article" date="2014" name="Science">
        <title>The coffee genome provides insight into the convergent evolution of caffeine biosynthesis.</title>
        <authorList>
            <person name="Denoeud F."/>
            <person name="Carretero-Paulet L."/>
            <person name="Dereeper A."/>
            <person name="Droc G."/>
            <person name="Guyot R."/>
            <person name="Pietrella M."/>
            <person name="Zheng C."/>
            <person name="Alberti A."/>
            <person name="Anthony F."/>
            <person name="Aprea G."/>
            <person name="Aury J.M."/>
            <person name="Bento P."/>
            <person name="Bernard M."/>
            <person name="Bocs S."/>
            <person name="Campa C."/>
            <person name="Cenci A."/>
            <person name="Combes M.C."/>
            <person name="Crouzillat D."/>
            <person name="Da Silva C."/>
            <person name="Daddiego L."/>
            <person name="De Bellis F."/>
            <person name="Dussert S."/>
            <person name="Garsmeur O."/>
            <person name="Gayraud T."/>
            <person name="Guignon V."/>
            <person name="Jahn K."/>
            <person name="Jamilloux V."/>
            <person name="Joet T."/>
            <person name="Labadie K."/>
            <person name="Lan T."/>
            <person name="Leclercq J."/>
            <person name="Lepelley M."/>
            <person name="Leroy T."/>
            <person name="Li L.T."/>
            <person name="Librado P."/>
            <person name="Lopez L."/>
            <person name="Munoz A."/>
            <person name="Noel B."/>
            <person name="Pallavicini A."/>
            <person name="Perrotta G."/>
            <person name="Poncet V."/>
            <person name="Pot D."/>
            <person name="Priyono X."/>
            <person name="Rigoreau M."/>
            <person name="Rouard M."/>
            <person name="Rozas J."/>
            <person name="Tranchant-Dubreuil C."/>
            <person name="VanBuren R."/>
            <person name="Zhang Q."/>
            <person name="Andrade A.C."/>
            <person name="Argout X."/>
            <person name="Bertrand B."/>
            <person name="de Kochko A."/>
            <person name="Graziosi G."/>
            <person name="Henry R.J."/>
            <person name="Jayarama X."/>
            <person name="Ming R."/>
            <person name="Nagai C."/>
            <person name="Rounsley S."/>
            <person name="Sankoff D."/>
            <person name="Giuliano G."/>
            <person name="Albert V.A."/>
            <person name="Wincker P."/>
            <person name="Lashermes P."/>
        </authorList>
    </citation>
    <scope>NUCLEOTIDE SEQUENCE [LARGE SCALE GENOMIC DNA]</scope>
    <source>
        <strain evidence="13">cv. DH200-94</strain>
    </source>
</reference>
<dbReference type="GO" id="GO:0016705">
    <property type="term" value="F:oxidoreductase activity, acting on paired donors, with incorporation or reduction of molecular oxygen"/>
    <property type="evidence" value="ECO:0007669"/>
    <property type="project" value="InterPro"/>
</dbReference>
<dbReference type="EMBL" id="HG739112">
    <property type="protein sequence ID" value="CDP07898.1"/>
    <property type="molecule type" value="Genomic_DNA"/>
</dbReference>
<dbReference type="STRING" id="49390.A0A068UJU2"/>
<evidence type="ECO:0000256" key="6">
    <source>
        <dbReference type="ARBA" id="ARBA00022723"/>
    </source>
</evidence>
<sequence length="51" mass="5691">MVIKGTLRLHPPGPLLAPRESREQCQIAGYTIPVNTVTLVNAWTIETDPEY</sequence>
<keyword evidence="4" id="KW-0349">Heme</keyword>
<comment type="subcellular location">
    <subcellularLocation>
        <location evidence="2">Membrane</location>
        <topology evidence="2">Single-pass membrane protein</topology>
    </subcellularLocation>
</comment>
<evidence type="ECO:0000256" key="7">
    <source>
        <dbReference type="ARBA" id="ARBA00022989"/>
    </source>
</evidence>
<evidence type="ECO:0000256" key="2">
    <source>
        <dbReference type="ARBA" id="ARBA00004167"/>
    </source>
</evidence>
<keyword evidence="7" id="KW-1133">Transmembrane helix</keyword>